<sequence length="118" mass="13023">MYYRRNQSDLLLSLLFSGLLLLLVPRCRSSSVVSCRRLAGQMDGNTPGASLLHTHIESVCRFTLGRVRSANEHPIPSGLSPTFPPRCLLYRLPQHSNRNSTFSSSSPPPTSTTRLAQA</sequence>
<dbReference type="AlphaFoldDB" id="A0A8K0TD46"/>
<evidence type="ECO:0000256" key="1">
    <source>
        <dbReference type="SAM" id="MobiDB-lite"/>
    </source>
</evidence>
<dbReference type="EMBL" id="JAGPXD010000004">
    <property type="protein sequence ID" value="KAH7358734.1"/>
    <property type="molecule type" value="Genomic_DNA"/>
</dbReference>
<evidence type="ECO:0000256" key="2">
    <source>
        <dbReference type="SAM" id="SignalP"/>
    </source>
</evidence>
<dbReference type="Proteomes" id="UP000813385">
    <property type="component" value="Unassembled WGS sequence"/>
</dbReference>
<reference evidence="3" key="1">
    <citation type="journal article" date="2021" name="Nat. Commun.">
        <title>Genetic determinants of endophytism in the Arabidopsis root mycobiome.</title>
        <authorList>
            <person name="Mesny F."/>
            <person name="Miyauchi S."/>
            <person name="Thiergart T."/>
            <person name="Pickel B."/>
            <person name="Atanasova L."/>
            <person name="Karlsson M."/>
            <person name="Huettel B."/>
            <person name="Barry K.W."/>
            <person name="Haridas S."/>
            <person name="Chen C."/>
            <person name="Bauer D."/>
            <person name="Andreopoulos W."/>
            <person name="Pangilinan J."/>
            <person name="LaButti K."/>
            <person name="Riley R."/>
            <person name="Lipzen A."/>
            <person name="Clum A."/>
            <person name="Drula E."/>
            <person name="Henrissat B."/>
            <person name="Kohler A."/>
            <person name="Grigoriev I.V."/>
            <person name="Martin F.M."/>
            <person name="Hacquard S."/>
        </authorList>
    </citation>
    <scope>NUCLEOTIDE SEQUENCE</scope>
    <source>
        <strain evidence="3">MPI-CAGE-AT-0016</strain>
    </source>
</reference>
<keyword evidence="4" id="KW-1185">Reference proteome</keyword>
<evidence type="ECO:0000313" key="4">
    <source>
        <dbReference type="Proteomes" id="UP000813385"/>
    </source>
</evidence>
<evidence type="ECO:0008006" key="5">
    <source>
        <dbReference type="Google" id="ProtNLM"/>
    </source>
</evidence>
<keyword evidence="2" id="KW-0732">Signal</keyword>
<comment type="caution">
    <text evidence="3">The sequence shown here is derived from an EMBL/GenBank/DDBJ whole genome shotgun (WGS) entry which is preliminary data.</text>
</comment>
<proteinExistence type="predicted"/>
<evidence type="ECO:0000313" key="3">
    <source>
        <dbReference type="EMBL" id="KAH7358734.1"/>
    </source>
</evidence>
<gene>
    <name evidence="3" type="ORF">B0T11DRAFT_107496</name>
</gene>
<name>A0A8K0TD46_9PEZI</name>
<organism evidence="3 4">
    <name type="scientific">Plectosphaerella cucumerina</name>
    <dbReference type="NCBI Taxonomy" id="40658"/>
    <lineage>
        <taxon>Eukaryota</taxon>
        <taxon>Fungi</taxon>
        <taxon>Dikarya</taxon>
        <taxon>Ascomycota</taxon>
        <taxon>Pezizomycotina</taxon>
        <taxon>Sordariomycetes</taxon>
        <taxon>Hypocreomycetidae</taxon>
        <taxon>Glomerellales</taxon>
        <taxon>Plectosphaerellaceae</taxon>
        <taxon>Plectosphaerella</taxon>
    </lineage>
</organism>
<accession>A0A8K0TD46</accession>
<feature type="chain" id="PRO_5035462769" description="Secreted protein" evidence="2">
    <location>
        <begin position="30"/>
        <end position="118"/>
    </location>
</feature>
<feature type="region of interest" description="Disordered" evidence="1">
    <location>
        <begin position="96"/>
        <end position="118"/>
    </location>
</feature>
<protein>
    <recommendedName>
        <fullName evidence="5">Secreted protein</fullName>
    </recommendedName>
</protein>
<feature type="signal peptide" evidence="2">
    <location>
        <begin position="1"/>
        <end position="29"/>
    </location>
</feature>